<dbReference type="EMBL" id="CAMXCT030003991">
    <property type="protein sequence ID" value="CAL4794511.1"/>
    <property type="molecule type" value="Genomic_DNA"/>
</dbReference>
<gene>
    <name evidence="7" type="ORF">C1SCF055_LOCUS32766</name>
</gene>
<evidence type="ECO:0000313" key="10">
    <source>
        <dbReference type="Proteomes" id="UP001152797"/>
    </source>
</evidence>
<reference evidence="8" key="2">
    <citation type="submission" date="2024-04" db="EMBL/GenBank/DDBJ databases">
        <authorList>
            <person name="Chen Y."/>
            <person name="Shah S."/>
            <person name="Dougan E. K."/>
            <person name="Thang M."/>
            <person name="Chan C."/>
        </authorList>
    </citation>
    <scope>NUCLEOTIDE SEQUENCE [LARGE SCALE GENOMIC DNA]</scope>
</reference>
<protein>
    <submittedName>
        <fullName evidence="9">Probable sugar phosphate/phosphate translocator At3g17430</fullName>
    </submittedName>
</protein>
<organism evidence="7">
    <name type="scientific">Cladocopium goreaui</name>
    <dbReference type="NCBI Taxonomy" id="2562237"/>
    <lineage>
        <taxon>Eukaryota</taxon>
        <taxon>Sar</taxon>
        <taxon>Alveolata</taxon>
        <taxon>Dinophyceae</taxon>
        <taxon>Suessiales</taxon>
        <taxon>Symbiodiniaceae</taxon>
        <taxon>Cladocopium</taxon>
    </lineage>
</organism>
<dbReference type="InterPro" id="IPR050186">
    <property type="entry name" value="TPT_transporter"/>
</dbReference>
<comment type="caution">
    <text evidence="7">The sequence shown here is derived from an EMBL/GenBank/DDBJ whole genome shotgun (WGS) entry which is preliminary data.</text>
</comment>
<keyword evidence="3 6" id="KW-1133">Transmembrane helix</keyword>
<proteinExistence type="predicted"/>
<feature type="transmembrane region" description="Helical" evidence="6">
    <location>
        <begin position="301"/>
        <end position="323"/>
    </location>
</feature>
<comment type="subcellular location">
    <subcellularLocation>
        <location evidence="1">Membrane</location>
        <topology evidence="1">Multi-pass membrane protein</topology>
    </subcellularLocation>
</comment>
<dbReference type="EMBL" id="CAMXCT010003991">
    <property type="protein sequence ID" value="CAI4007199.1"/>
    <property type="molecule type" value="Genomic_DNA"/>
</dbReference>
<feature type="transmembrane region" description="Helical" evidence="6">
    <location>
        <begin position="329"/>
        <end position="347"/>
    </location>
</feature>
<dbReference type="EMBL" id="CAMXCT020003991">
    <property type="protein sequence ID" value="CAL1160574.1"/>
    <property type="molecule type" value="Genomic_DNA"/>
</dbReference>
<dbReference type="GO" id="GO:0016020">
    <property type="term" value="C:membrane"/>
    <property type="evidence" value="ECO:0007669"/>
    <property type="project" value="UniProtKB-SubCell"/>
</dbReference>
<evidence type="ECO:0000256" key="6">
    <source>
        <dbReference type="SAM" id="Phobius"/>
    </source>
</evidence>
<evidence type="ECO:0000256" key="2">
    <source>
        <dbReference type="ARBA" id="ARBA00022692"/>
    </source>
</evidence>
<evidence type="ECO:0000256" key="5">
    <source>
        <dbReference type="SAM" id="MobiDB-lite"/>
    </source>
</evidence>
<accession>A0A9P1GE99</accession>
<evidence type="ECO:0000313" key="9">
    <source>
        <dbReference type="EMBL" id="CAL4794511.1"/>
    </source>
</evidence>
<feature type="transmembrane region" description="Helical" evidence="6">
    <location>
        <begin position="354"/>
        <end position="376"/>
    </location>
</feature>
<feature type="transmembrane region" description="Helical" evidence="6">
    <location>
        <begin position="404"/>
        <end position="428"/>
    </location>
</feature>
<reference evidence="7" key="1">
    <citation type="submission" date="2022-10" db="EMBL/GenBank/DDBJ databases">
        <authorList>
            <person name="Chen Y."/>
            <person name="Dougan E. K."/>
            <person name="Chan C."/>
            <person name="Rhodes N."/>
            <person name="Thang M."/>
        </authorList>
    </citation>
    <scope>NUCLEOTIDE SEQUENCE</scope>
</reference>
<dbReference type="PANTHER" id="PTHR11132">
    <property type="entry name" value="SOLUTE CARRIER FAMILY 35"/>
    <property type="match status" value="1"/>
</dbReference>
<keyword evidence="10" id="KW-1185">Reference proteome</keyword>
<keyword evidence="4 6" id="KW-0472">Membrane</keyword>
<evidence type="ECO:0000313" key="7">
    <source>
        <dbReference type="EMBL" id="CAI4007199.1"/>
    </source>
</evidence>
<evidence type="ECO:0000313" key="8">
    <source>
        <dbReference type="EMBL" id="CAL1160574.1"/>
    </source>
</evidence>
<feature type="transmembrane region" description="Helical" evidence="6">
    <location>
        <begin position="573"/>
        <end position="591"/>
    </location>
</feature>
<evidence type="ECO:0000256" key="4">
    <source>
        <dbReference type="ARBA" id="ARBA00023136"/>
    </source>
</evidence>
<feature type="region of interest" description="Disordered" evidence="5">
    <location>
        <begin position="146"/>
        <end position="183"/>
    </location>
</feature>
<evidence type="ECO:0000256" key="3">
    <source>
        <dbReference type="ARBA" id="ARBA00022989"/>
    </source>
</evidence>
<feature type="transmembrane region" description="Helical" evidence="6">
    <location>
        <begin position="505"/>
        <end position="523"/>
    </location>
</feature>
<feature type="transmembrane region" description="Helical" evidence="6">
    <location>
        <begin position="440"/>
        <end position="461"/>
    </location>
</feature>
<evidence type="ECO:0000256" key="1">
    <source>
        <dbReference type="ARBA" id="ARBA00004141"/>
    </source>
</evidence>
<name>A0A9P1GE99_9DINO</name>
<dbReference type="AlphaFoldDB" id="A0A9P1GE99"/>
<feature type="transmembrane region" description="Helical" evidence="6">
    <location>
        <begin position="467"/>
        <end position="484"/>
    </location>
</feature>
<feature type="transmembrane region" description="Helical" evidence="6">
    <location>
        <begin position="543"/>
        <end position="561"/>
    </location>
</feature>
<keyword evidence="2 6" id="KW-0812">Transmembrane</keyword>
<sequence>MAMEVTFPGRNAAILGLAMQSHRREPRKIRRHHLHVIFTSVHCSFLSINMLNFRGNVCAEAPDYKAKLLAPELAQLDGEEVGGRRLPRFVVELGSRTVAPDAANAESQCPATDAANAEAEEVILNKGHGDFIDAYALESLGTEDSLGQKAQEALQRSRARREAKPLPTPAGARGRANRSPSFHGEAMTTSAFASHATARQISLEQAFGRDHSRFQRNSALHRTPGASAAFQVEMLGWAMEGLPDGGTFPAQLLEVSSLLQTKVPKNVSDLLYEAAGRSSVGFSQEIHQEERGQPGPQGSAAAADAVAVLLLLLQVAAVSPLAYYDSFSALLVILLYLSSVTSVKFFVKDTINHGFPYPACITGFHMIAVCITIFAWGERPQWKEAMAVLPISLLNSASLLTNNAALVFGGLAFVSMIDAMGPFVTFLLEVAKGTRPCFHLMTIFSVTIASVGSVLCVRGEASTVNGISAMAITLAGISAVLRSMRAVWQHDLLTDKSITVSPLQLVFWNGFWGVWMTMISMMFSNEHFEGIQRLSTMSTSAKLFLFFSIPAAVVLNITQWYAVKKHGALMQNIIGNLNLVTVIAISKAILFEEVTSTQYIGTILLVCGTILNKAMDVSRHSLEK</sequence>
<dbReference type="Proteomes" id="UP001152797">
    <property type="component" value="Unassembled WGS sequence"/>
</dbReference>